<dbReference type="EMBL" id="ML996572">
    <property type="protein sequence ID" value="KAF2757973.1"/>
    <property type="molecule type" value="Genomic_DNA"/>
</dbReference>
<reference evidence="1" key="1">
    <citation type="journal article" date="2020" name="Stud. Mycol.">
        <title>101 Dothideomycetes genomes: a test case for predicting lifestyles and emergence of pathogens.</title>
        <authorList>
            <person name="Haridas S."/>
            <person name="Albert R."/>
            <person name="Binder M."/>
            <person name="Bloem J."/>
            <person name="Labutti K."/>
            <person name="Salamov A."/>
            <person name="Andreopoulos B."/>
            <person name="Baker S."/>
            <person name="Barry K."/>
            <person name="Bills G."/>
            <person name="Bluhm B."/>
            <person name="Cannon C."/>
            <person name="Castanera R."/>
            <person name="Culley D."/>
            <person name="Daum C."/>
            <person name="Ezra D."/>
            <person name="Gonzalez J."/>
            <person name="Henrissat B."/>
            <person name="Kuo A."/>
            <person name="Liang C."/>
            <person name="Lipzen A."/>
            <person name="Lutzoni F."/>
            <person name="Magnuson J."/>
            <person name="Mondo S."/>
            <person name="Nolan M."/>
            <person name="Ohm R."/>
            <person name="Pangilinan J."/>
            <person name="Park H.-J."/>
            <person name="Ramirez L."/>
            <person name="Alfaro M."/>
            <person name="Sun H."/>
            <person name="Tritt A."/>
            <person name="Yoshinaga Y."/>
            <person name="Zwiers L.-H."/>
            <person name="Turgeon B."/>
            <person name="Goodwin S."/>
            <person name="Spatafora J."/>
            <person name="Crous P."/>
            <person name="Grigoriev I."/>
        </authorList>
    </citation>
    <scope>NUCLEOTIDE SEQUENCE</scope>
    <source>
        <strain evidence="1">CBS 121739</strain>
    </source>
</reference>
<proteinExistence type="predicted"/>
<accession>A0A6A6W5U3</accession>
<protein>
    <submittedName>
        <fullName evidence="1">Uncharacterized protein</fullName>
    </submittedName>
</protein>
<gene>
    <name evidence="1" type="ORF">EJ05DRAFT_500488</name>
</gene>
<name>A0A6A6W5U3_9PEZI</name>
<sequence length="151" mass="16649">MVCVDFGHDSTRVDDVATAYMYEGKELLQGRFCEGNKERDNAILLMLRRDGNDAIRPLLWERGVFNLETLAEGNNAACFFMQASIAVTPDISDPLLGAVWSLVGFVTEQIEPLMSKLGCPQLADFNSALFNGFPGASYKAEGQEKSFLDTI</sequence>
<dbReference type="AlphaFoldDB" id="A0A6A6W5U3"/>
<dbReference type="Proteomes" id="UP000799437">
    <property type="component" value="Unassembled WGS sequence"/>
</dbReference>
<organism evidence="1 2">
    <name type="scientific">Pseudovirgaria hyperparasitica</name>
    <dbReference type="NCBI Taxonomy" id="470096"/>
    <lineage>
        <taxon>Eukaryota</taxon>
        <taxon>Fungi</taxon>
        <taxon>Dikarya</taxon>
        <taxon>Ascomycota</taxon>
        <taxon>Pezizomycotina</taxon>
        <taxon>Dothideomycetes</taxon>
        <taxon>Dothideomycetes incertae sedis</taxon>
        <taxon>Acrospermales</taxon>
        <taxon>Acrospermaceae</taxon>
        <taxon>Pseudovirgaria</taxon>
    </lineage>
</organism>
<dbReference type="RefSeq" id="XP_033600424.1">
    <property type="nucleotide sequence ID" value="XM_033747000.1"/>
</dbReference>
<dbReference type="GeneID" id="54488054"/>
<evidence type="ECO:0000313" key="2">
    <source>
        <dbReference type="Proteomes" id="UP000799437"/>
    </source>
</evidence>
<keyword evidence="2" id="KW-1185">Reference proteome</keyword>
<evidence type="ECO:0000313" key="1">
    <source>
        <dbReference type="EMBL" id="KAF2757973.1"/>
    </source>
</evidence>
<dbReference type="OrthoDB" id="407298at2759"/>